<gene>
    <name evidence="6" type="ORF">OYC64_015373</name>
</gene>
<evidence type="ECO:0000256" key="1">
    <source>
        <dbReference type="ARBA" id="ARBA00004175"/>
    </source>
</evidence>
<evidence type="ECO:0000256" key="5">
    <source>
        <dbReference type="ARBA" id="ARBA00023331"/>
    </source>
</evidence>
<keyword evidence="7" id="KW-1185">Reference proteome</keyword>
<dbReference type="PANTHER" id="PTHR40388">
    <property type="entry name" value="BRYOPORIN"/>
    <property type="match status" value="1"/>
</dbReference>
<keyword evidence="3" id="KW-1052">Target cell membrane</keyword>
<dbReference type="EMBL" id="JBIYXZ010002069">
    <property type="protein sequence ID" value="KAL3065178.1"/>
    <property type="molecule type" value="Genomic_DNA"/>
</dbReference>
<dbReference type="GO" id="GO:0044218">
    <property type="term" value="C:other organism cell membrane"/>
    <property type="evidence" value="ECO:0007669"/>
    <property type="project" value="UniProtKB-KW"/>
</dbReference>
<dbReference type="PANTHER" id="PTHR40388:SF1">
    <property type="entry name" value="BRYOPORIN"/>
    <property type="match status" value="1"/>
</dbReference>
<dbReference type="GO" id="GO:0042151">
    <property type="term" value="C:nematocyst"/>
    <property type="evidence" value="ECO:0007669"/>
    <property type="project" value="UniProtKB-SubCell"/>
</dbReference>
<evidence type="ECO:0000313" key="7">
    <source>
        <dbReference type="Proteomes" id="UP001619887"/>
    </source>
</evidence>
<reference evidence="6 7" key="1">
    <citation type="journal article" date="2022" name="G3 (Bethesda)">
        <title>Evaluating Illumina-, Nanopore-, and PacBio-based genome assembly strategies with the bald notothen, Trematomus borchgrevinki.</title>
        <authorList>
            <person name="Rayamajhi N."/>
            <person name="Cheng C.C."/>
            <person name="Catchen J.M."/>
        </authorList>
    </citation>
    <scope>NUCLEOTIDE SEQUENCE [LARGE SCALE GENOMIC DNA]</scope>
    <source>
        <strain evidence="6">AGRC-2024</strain>
    </source>
</reference>
<dbReference type="InterPro" id="IPR009104">
    <property type="entry name" value="Anemon_actinoporin-like"/>
</dbReference>
<dbReference type="InterPro" id="IPR050677">
    <property type="entry name" value="Actinoporin_PFT"/>
</dbReference>
<dbReference type="SUPFAM" id="SSF63724">
    <property type="entry name" value="Cytolysin/lectin"/>
    <property type="match status" value="1"/>
</dbReference>
<keyword evidence="4" id="KW-1053">Target membrane</keyword>
<evidence type="ECO:0000256" key="2">
    <source>
        <dbReference type="ARBA" id="ARBA00004532"/>
    </source>
</evidence>
<keyword evidence="4" id="KW-0472">Membrane</keyword>
<comment type="caution">
    <text evidence="6">The sequence shown here is derived from an EMBL/GenBank/DDBJ whole genome shotgun (WGS) entry which is preliminary data.</text>
</comment>
<protein>
    <submittedName>
        <fullName evidence="6">Uncharacterized protein</fullName>
    </submittedName>
</protein>
<organism evidence="6 7">
    <name type="scientific">Pagothenia borchgrevinki</name>
    <name type="common">Bald rockcod</name>
    <name type="synonym">Trematomus borchgrevinki</name>
    <dbReference type="NCBI Taxonomy" id="8213"/>
    <lineage>
        <taxon>Eukaryota</taxon>
        <taxon>Metazoa</taxon>
        <taxon>Chordata</taxon>
        <taxon>Craniata</taxon>
        <taxon>Vertebrata</taxon>
        <taxon>Euteleostomi</taxon>
        <taxon>Actinopterygii</taxon>
        <taxon>Neopterygii</taxon>
        <taxon>Teleostei</taxon>
        <taxon>Neoteleostei</taxon>
        <taxon>Acanthomorphata</taxon>
        <taxon>Eupercaria</taxon>
        <taxon>Perciformes</taxon>
        <taxon>Notothenioidei</taxon>
        <taxon>Nototheniidae</taxon>
        <taxon>Pagothenia</taxon>
    </lineage>
</organism>
<dbReference type="AlphaFoldDB" id="A0ABD2HJH1"/>
<dbReference type="Gene3D" id="2.60.270.20">
    <property type="entry name" value="Cytolysin/lectin"/>
    <property type="match status" value="1"/>
</dbReference>
<name>A0ABD2HJH1_PAGBO</name>
<dbReference type="InterPro" id="IPR015926">
    <property type="entry name" value="Cytolysin/lectin"/>
</dbReference>
<dbReference type="Pfam" id="PF06369">
    <property type="entry name" value="Anemone_cytotox"/>
    <property type="match status" value="1"/>
</dbReference>
<evidence type="ECO:0000256" key="4">
    <source>
        <dbReference type="ARBA" id="ARBA00023298"/>
    </source>
</evidence>
<accession>A0ABD2HJH1</accession>
<comment type="subcellular location">
    <subcellularLocation>
        <location evidence="2">Nematocyst</location>
    </subcellularLocation>
    <subcellularLocation>
        <location evidence="1">Target cell membrane</location>
    </subcellularLocation>
</comment>
<reference evidence="6 7" key="2">
    <citation type="journal article" date="2024" name="G3 (Bethesda)">
        <title>The genome of the cryopelagic Antarctic bald notothen, Trematomus borchgrevinki.</title>
        <authorList>
            <person name="Rayamajhi N."/>
            <person name="Rivera-Colon A.G."/>
            <person name="Minhas B.F."/>
            <person name="Cheng C.C."/>
            <person name="Catchen J.M."/>
        </authorList>
    </citation>
    <scope>NUCLEOTIDE SEQUENCE [LARGE SCALE GENOMIC DNA]</scope>
    <source>
        <strain evidence="6">AGRC-2024</strain>
    </source>
</reference>
<evidence type="ECO:0000313" key="6">
    <source>
        <dbReference type="EMBL" id="KAL3065178.1"/>
    </source>
</evidence>
<sequence>MELLGSLGDAADLGLSIGSSISKVIPTHRQCTIELKNQSSKYTLCNPRVYMGSGRCTVPLPPSIQPDSSGEALFAKTPNTARGSVGMFTYDLKDNSTKQCSKKIAVLFKVPFDMKLNSVEYAVGELDVSQECNRDLYREISKKTNITLVSGKAKGPSLKHESENVTILATMSKCNTAVIKVQVSDS</sequence>
<keyword evidence="5" id="KW-0166">Nematocyst</keyword>
<dbReference type="Proteomes" id="UP001619887">
    <property type="component" value="Unassembled WGS sequence"/>
</dbReference>
<evidence type="ECO:0000256" key="3">
    <source>
        <dbReference type="ARBA" id="ARBA00022537"/>
    </source>
</evidence>
<proteinExistence type="predicted"/>